<reference evidence="2 3" key="1">
    <citation type="submission" date="2019-01" db="EMBL/GenBank/DDBJ databases">
        <title>Ancylomarina salipaludis sp. nov., isolated from a salt marsh.</title>
        <authorList>
            <person name="Yoon J.-H."/>
        </authorList>
    </citation>
    <scope>NUCLEOTIDE SEQUENCE [LARGE SCALE GENOMIC DNA]</scope>
    <source>
        <strain evidence="2 3">SHSM-M15</strain>
    </source>
</reference>
<dbReference type="PANTHER" id="PTHR47129">
    <property type="entry name" value="QUINONE OXIDOREDUCTASE 2"/>
    <property type="match status" value="1"/>
</dbReference>
<gene>
    <name evidence="2" type="ORF">EO244_12180</name>
</gene>
<dbReference type="InterPro" id="IPR052718">
    <property type="entry name" value="NmrA-type_oxidoreductase"/>
</dbReference>
<dbReference type="PANTHER" id="PTHR47129:SF1">
    <property type="entry name" value="NMRA-LIKE DOMAIN-CONTAINING PROTEIN"/>
    <property type="match status" value="1"/>
</dbReference>
<dbReference type="InterPro" id="IPR036291">
    <property type="entry name" value="NAD(P)-bd_dom_sf"/>
</dbReference>
<name>A0A4Q1JJI9_9BACT</name>
<proteinExistence type="predicted"/>
<dbReference type="Proteomes" id="UP000289703">
    <property type="component" value="Unassembled WGS sequence"/>
</dbReference>
<dbReference type="EMBL" id="SAXA01000011">
    <property type="protein sequence ID" value="RXQ91501.1"/>
    <property type="molecule type" value="Genomic_DNA"/>
</dbReference>
<comment type="caution">
    <text evidence="2">The sequence shown here is derived from an EMBL/GenBank/DDBJ whole genome shotgun (WGS) entry which is preliminary data.</text>
</comment>
<sequence>MKKSSQILITGATGKLGKEVLEQLLTRTDKSNIVVMVREQSQTDFFTEKGIEVRLGNYDNIDSLSAAFAGIDKLYFVSGNDINARTQQHENVVKAAKDAQVKHVVYTSFMRKNNTDSSPIAELLKSHILTEEWLQESGMDYTILKHNTYADMLPVFLGEKVIESGRIFFPAGDGKVAFVTRKDMAELASVILTSDEYKNKIYEITNTQALSFKEIASFLSELIGKDIRYVSPSKEEYTRSLSDAGVPEHYIGMFAAFAETFKQGELDETNTVFQSITGHKPLTVTEFLTHIYNK</sequence>
<dbReference type="InterPro" id="IPR008030">
    <property type="entry name" value="NmrA-like"/>
</dbReference>
<evidence type="ECO:0000259" key="1">
    <source>
        <dbReference type="Pfam" id="PF05368"/>
    </source>
</evidence>
<dbReference type="SUPFAM" id="SSF51735">
    <property type="entry name" value="NAD(P)-binding Rossmann-fold domains"/>
    <property type="match status" value="1"/>
</dbReference>
<dbReference type="Pfam" id="PF05368">
    <property type="entry name" value="NmrA"/>
    <property type="match status" value="1"/>
</dbReference>
<dbReference type="OrthoDB" id="9780595at2"/>
<feature type="domain" description="NmrA-like" evidence="1">
    <location>
        <begin position="4"/>
        <end position="288"/>
    </location>
</feature>
<dbReference type="AlphaFoldDB" id="A0A4Q1JJI9"/>
<dbReference type="Gene3D" id="3.40.50.720">
    <property type="entry name" value="NAD(P)-binding Rossmann-like Domain"/>
    <property type="match status" value="1"/>
</dbReference>
<dbReference type="RefSeq" id="WP_129254953.1">
    <property type="nucleotide sequence ID" value="NZ_SAXA01000011.1"/>
</dbReference>
<evidence type="ECO:0000313" key="3">
    <source>
        <dbReference type="Proteomes" id="UP000289703"/>
    </source>
</evidence>
<protein>
    <submittedName>
        <fullName evidence="2">SDR family oxidoreductase</fullName>
    </submittedName>
</protein>
<dbReference type="Gene3D" id="3.90.25.10">
    <property type="entry name" value="UDP-galactose 4-epimerase, domain 1"/>
    <property type="match status" value="1"/>
</dbReference>
<accession>A0A4Q1JJI9</accession>
<organism evidence="2 3">
    <name type="scientific">Ancylomarina salipaludis</name>
    <dbReference type="NCBI Taxonomy" id="2501299"/>
    <lineage>
        <taxon>Bacteria</taxon>
        <taxon>Pseudomonadati</taxon>
        <taxon>Bacteroidota</taxon>
        <taxon>Bacteroidia</taxon>
        <taxon>Marinilabiliales</taxon>
        <taxon>Marinifilaceae</taxon>
        <taxon>Ancylomarina</taxon>
    </lineage>
</organism>
<keyword evidence="3" id="KW-1185">Reference proteome</keyword>
<dbReference type="CDD" id="cd05269">
    <property type="entry name" value="TMR_SDR_a"/>
    <property type="match status" value="1"/>
</dbReference>
<evidence type="ECO:0000313" key="2">
    <source>
        <dbReference type="EMBL" id="RXQ91501.1"/>
    </source>
</evidence>